<dbReference type="InterPro" id="IPR004864">
    <property type="entry name" value="LEA_2"/>
</dbReference>
<evidence type="ECO:0000256" key="2">
    <source>
        <dbReference type="ARBA" id="ARBA00022692"/>
    </source>
</evidence>
<dbReference type="Pfam" id="PF03168">
    <property type="entry name" value="LEA_2"/>
    <property type="match status" value="1"/>
</dbReference>
<evidence type="ECO:0000259" key="6">
    <source>
        <dbReference type="Pfam" id="PF03168"/>
    </source>
</evidence>
<evidence type="ECO:0000313" key="8">
    <source>
        <dbReference type="Proteomes" id="UP000187406"/>
    </source>
</evidence>
<evidence type="ECO:0000256" key="5">
    <source>
        <dbReference type="SAM" id="Phobius"/>
    </source>
</evidence>
<sequence>MTANDSGHHNEDRQQFYRRIFIGILAFVVVILIIFFIIWAVLQPSKPRFVLQDATLYAFNVSSPNLLTSNIQVTISARNPNDRIGIFYENLDIYASYRNQQITLPTELPGTYQGHKDIAVWSPFLYGNAVPVAPYLADALSQDQNAGMVLIKIKANGSLKWKVGTWISGKYRINVNCPAYISYGEKNKGIEVGPAAIKYQFVQGCSVDVSS</sequence>
<keyword evidence="2 5" id="KW-0812">Transmembrane</keyword>
<reference evidence="8" key="1">
    <citation type="submission" date="2016-04" db="EMBL/GenBank/DDBJ databases">
        <title>Cephalotus genome sequencing.</title>
        <authorList>
            <person name="Fukushima K."/>
            <person name="Hasebe M."/>
            <person name="Fang X."/>
        </authorList>
    </citation>
    <scope>NUCLEOTIDE SEQUENCE [LARGE SCALE GENOMIC DNA]</scope>
    <source>
        <strain evidence="8">cv. St1</strain>
    </source>
</reference>
<dbReference type="GO" id="GO:0098542">
    <property type="term" value="P:defense response to other organism"/>
    <property type="evidence" value="ECO:0007669"/>
    <property type="project" value="InterPro"/>
</dbReference>
<feature type="transmembrane region" description="Helical" evidence="5">
    <location>
        <begin position="20"/>
        <end position="42"/>
    </location>
</feature>
<evidence type="ECO:0000256" key="1">
    <source>
        <dbReference type="ARBA" id="ARBA00004167"/>
    </source>
</evidence>
<keyword evidence="3 5" id="KW-1133">Transmembrane helix</keyword>
<name>A0A1Q3BI12_CEPFO</name>
<dbReference type="OrthoDB" id="1426517at2759"/>
<dbReference type="Proteomes" id="UP000187406">
    <property type="component" value="Unassembled WGS sequence"/>
</dbReference>
<protein>
    <submittedName>
        <fullName evidence="7">LEA_2 domain-containing protein</fullName>
    </submittedName>
</protein>
<dbReference type="AlphaFoldDB" id="A0A1Q3BI12"/>
<keyword evidence="8" id="KW-1185">Reference proteome</keyword>
<gene>
    <name evidence="7" type="ORF">CFOL_v3_11100</name>
</gene>
<evidence type="ECO:0000256" key="4">
    <source>
        <dbReference type="ARBA" id="ARBA00023136"/>
    </source>
</evidence>
<dbReference type="GO" id="GO:0005886">
    <property type="term" value="C:plasma membrane"/>
    <property type="evidence" value="ECO:0007669"/>
    <property type="project" value="TreeGrafter"/>
</dbReference>
<dbReference type="InterPro" id="IPR044839">
    <property type="entry name" value="NDR1-like"/>
</dbReference>
<feature type="domain" description="Late embryogenesis abundant protein LEA-2 subgroup" evidence="6">
    <location>
        <begin position="74"/>
        <end position="177"/>
    </location>
</feature>
<accession>A0A1Q3BI12</accession>
<evidence type="ECO:0000256" key="3">
    <source>
        <dbReference type="ARBA" id="ARBA00022989"/>
    </source>
</evidence>
<comment type="caution">
    <text evidence="7">The sequence shown here is derived from an EMBL/GenBank/DDBJ whole genome shotgun (WGS) entry which is preliminary data.</text>
</comment>
<organism evidence="7 8">
    <name type="scientific">Cephalotus follicularis</name>
    <name type="common">Albany pitcher plant</name>
    <dbReference type="NCBI Taxonomy" id="3775"/>
    <lineage>
        <taxon>Eukaryota</taxon>
        <taxon>Viridiplantae</taxon>
        <taxon>Streptophyta</taxon>
        <taxon>Embryophyta</taxon>
        <taxon>Tracheophyta</taxon>
        <taxon>Spermatophyta</taxon>
        <taxon>Magnoliopsida</taxon>
        <taxon>eudicotyledons</taxon>
        <taxon>Gunneridae</taxon>
        <taxon>Pentapetalae</taxon>
        <taxon>rosids</taxon>
        <taxon>fabids</taxon>
        <taxon>Oxalidales</taxon>
        <taxon>Cephalotaceae</taxon>
        <taxon>Cephalotus</taxon>
    </lineage>
</organism>
<comment type="subcellular location">
    <subcellularLocation>
        <location evidence="1">Membrane</location>
        <topology evidence="1">Single-pass membrane protein</topology>
    </subcellularLocation>
</comment>
<dbReference type="FunCoup" id="A0A1Q3BI12">
    <property type="interactions" value="73"/>
</dbReference>
<dbReference type="STRING" id="3775.A0A1Q3BI12"/>
<dbReference type="PANTHER" id="PTHR31415">
    <property type="entry name" value="OS05G0367900 PROTEIN"/>
    <property type="match status" value="1"/>
</dbReference>
<dbReference type="PANTHER" id="PTHR31415:SF166">
    <property type="entry name" value="LATE EMBRYOGENESIS ABUNDANT (LEA) HYDROXYPROLINE-RICH GLYCOPROTEIN FAMILY"/>
    <property type="match status" value="1"/>
</dbReference>
<dbReference type="GO" id="GO:0009506">
    <property type="term" value="C:plasmodesma"/>
    <property type="evidence" value="ECO:0007669"/>
    <property type="project" value="TreeGrafter"/>
</dbReference>
<keyword evidence="4 5" id="KW-0472">Membrane</keyword>
<proteinExistence type="predicted"/>
<evidence type="ECO:0000313" key="7">
    <source>
        <dbReference type="EMBL" id="GAV67595.1"/>
    </source>
</evidence>
<dbReference type="EMBL" id="BDDD01000570">
    <property type="protein sequence ID" value="GAV67595.1"/>
    <property type="molecule type" value="Genomic_DNA"/>
</dbReference>
<dbReference type="InParanoid" id="A0A1Q3BI12"/>